<accession>A0A072PUL9</accession>
<dbReference type="Proteomes" id="UP000027920">
    <property type="component" value="Unassembled WGS sequence"/>
</dbReference>
<evidence type="ECO:0000256" key="1">
    <source>
        <dbReference type="SAM" id="MobiDB-lite"/>
    </source>
</evidence>
<sequence length="557" mass="61775">MPPRRGRTPNNNPDFLWVNRGPGSDRLSASRQGREELRTITSHARTWRAALRRQQRLVNAQTYASRAQRVVGWSRSESRVAQSDPSSSETSAAPSPAPHVPFASDDVAPFAYLEQPGDARWSQNAFQYATQSWLPAIFQNLSAFDKDDLLTQSSVKDTIDSIIQGCLHNRMHMLSLLSASSGHLKFVLRAQLDKVDTAEYCNGKALQYIRHHLTSDSVARIDEFVIFDLMALSAFERYVGNPEGARTHFGMVRHLIESHGGLDSIDLPLHLLCLKLDMLVAAGTGERPLMFMTWDPGALPAPQSQEVQRSLLQVGAKPGGAFVDEHETLKSSAISEILIGVVQWFQVQQLVHLLPSDQVIQQRSWAARRSYALAHQLLCITIPTAAATFPSSASGVVAEQGNDKLLECIRQGCLITVSAIEESRSVRIDHQLPPTQAGESFAFYNIALLRQALTDFVQDQNRLGTNIEHQELILWVTCMAAQKSTQHGDGPQLLLLHQFSEQGEDRDWFVDLAGQMARHLHVTTALGLADVLARYTFNLNVDASPNTAGLESVLLRR</sequence>
<gene>
    <name evidence="2" type="ORF">A1O9_04064</name>
</gene>
<dbReference type="GeneID" id="25278997"/>
<dbReference type="EMBL" id="AMGV01000003">
    <property type="protein sequence ID" value="KEF59220.1"/>
    <property type="molecule type" value="Genomic_DNA"/>
</dbReference>
<evidence type="ECO:0000313" key="2">
    <source>
        <dbReference type="EMBL" id="KEF59220.1"/>
    </source>
</evidence>
<comment type="caution">
    <text evidence="2">The sequence shown here is derived from an EMBL/GenBank/DDBJ whole genome shotgun (WGS) entry which is preliminary data.</text>
</comment>
<dbReference type="PANTHER" id="PTHR37540:SF5">
    <property type="entry name" value="TRANSCRIPTION FACTOR DOMAIN-CONTAINING PROTEIN"/>
    <property type="match status" value="1"/>
</dbReference>
<dbReference type="VEuPathDB" id="FungiDB:A1O9_04064"/>
<evidence type="ECO:0000313" key="3">
    <source>
        <dbReference type="Proteomes" id="UP000027920"/>
    </source>
</evidence>
<reference evidence="2 3" key="1">
    <citation type="submission" date="2013-03" db="EMBL/GenBank/DDBJ databases">
        <title>The Genome Sequence of Exophiala aquamarina CBS 119918.</title>
        <authorList>
            <consortium name="The Broad Institute Genomics Platform"/>
            <person name="Cuomo C."/>
            <person name="de Hoog S."/>
            <person name="Gorbushina A."/>
            <person name="Walker B."/>
            <person name="Young S.K."/>
            <person name="Zeng Q."/>
            <person name="Gargeya S."/>
            <person name="Fitzgerald M."/>
            <person name="Haas B."/>
            <person name="Abouelleil A."/>
            <person name="Allen A.W."/>
            <person name="Alvarado L."/>
            <person name="Arachchi H.M."/>
            <person name="Berlin A.M."/>
            <person name="Chapman S.B."/>
            <person name="Gainer-Dewar J."/>
            <person name="Goldberg J."/>
            <person name="Griggs A."/>
            <person name="Gujja S."/>
            <person name="Hansen M."/>
            <person name="Howarth C."/>
            <person name="Imamovic A."/>
            <person name="Ireland A."/>
            <person name="Larimer J."/>
            <person name="McCowan C."/>
            <person name="Murphy C."/>
            <person name="Pearson M."/>
            <person name="Poon T.W."/>
            <person name="Priest M."/>
            <person name="Roberts A."/>
            <person name="Saif S."/>
            <person name="Shea T."/>
            <person name="Sisk P."/>
            <person name="Sykes S."/>
            <person name="Wortman J."/>
            <person name="Nusbaum C."/>
            <person name="Birren B."/>
        </authorList>
    </citation>
    <scope>NUCLEOTIDE SEQUENCE [LARGE SCALE GENOMIC DNA]</scope>
    <source>
        <strain evidence="2 3">CBS 119918</strain>
    </source>
</reference>
<dbReference type="RefSeq" id="XP_013261810.1">
    <property type="nucleotide sequence ID" value="XM_013406356.1"/>
</dbReference>
<dbReference type="AlphaFoldDB" id="A0A072PUL9"/>
<dbReference type="STRING" id="1182545.A0A072PUL9"/>
<name>A0A072PUL9_9EURO</name>
<organism evidence="2 3">
    <name type="scientific">Exophiala aquamarina CBS 119918</name>
    <dbReference type="NCBI Taxonomy" id="1182545"/>
    <lineage>
        <taxon>Eukaryota</taxon>
        <taxon>Fungi</taxon>
        <taxon>Dikarya</taxon>
        <taxon>Ascomycota</taxon>
        <taxon>Pezizomycotina</taxon>
        <taxon>Eurotiomycetes</taxon>
        <taxon>Chaetothyriomycetidae</taxon>
        <taxon>Chaetothyriales</taxon>
        <taxon>Herpotrichiellaceae</taxon>
        <taxon>Exophiala</taxon>
    </lineage>
</organism>
<evidence type="ECO:0008006" key="4">
    <source>
        <dbReference type="Google" id="ProtNLM"/>
    </source>
</evidence>
<feature type="compositionally biased region" description="Low complexity" evidence="1">
    <location>
        <begin position="81"/>
        <end position="94"/>
    </location>
</feature>
<proteinExistence type="predicted"/>
<dbReference type="OrthoDB" id="4144003at2759"/>
<keyword evidence="3" id="KW-1185">Reference proteome</keyword>
<dbReference type="HOGENOM" id="CLU_038173_0_0_1"/>
<protein>
    <recommendedName>
        <fullName evidence="4">Transcription factor domain-containing protein</fullName>
    </recommendedName>
</protein>
<dbReference type="PANTHER" id="PTHR37540">
    <property type="entry name" value="TRANSCRIPTION FACTOR (ACR-2), PUTATIVE-RELATED-RELATED"/>
    <property type="match status" value="1"/>
</dbReference>
<feature type="region of interest" description="Disordered" evidence="1">
    <location>
        <begin position="74"/>
        <end position="100"/>
    </location>
</feature>
<feature type="region of interest" description="Disordered" evidence="1">
    <location>
        <begin position="1"/>
        <end position="37"/>
    </location>
</feature>